<dbReference type="Proteomes" id="UP000027073">
    <property type="component" value="Unassembled WGS sequence"/>
</dbReference>
<dbReference type="InParanoid" id="A0A067NJV5"/>
<reference evidence="3" key="1">
    <citation type="journal article" date="2014" name="Proc. Natl. Acad. Sci. U.S.A.">
        <title>Extensive sampling of basidiomycete genomes demonstrates inadequacy of the white-rot/brown-rot paradigm for wood decay fungi.</title>
        <authorList>
            <person name="Riley R."/>
            <person name="Salamov A.A."/>
            <person name="Brown D.W."/>
            <person name="Nagy L.G."/>
            <person name="Floudas D."/>
            <person name="Held B.W."/>
            <person name="Levasseur A."/>
            <person name="Lombard V."/>
            <person name="Morin E."/>
            <person name="Otillar R."/>
            <person name="Lindquist E.A."/>
            <person name="Sun H."/>
            <person name="LaButti K.M."/>
            <person name="Schmutz J."/>
            <person name="Jabbour D."/>
            <person name="Luo H."/>
            <person name="Baker S.E."/>
            <person name="Pisabarro A.G."/>
            <person name="Walton J.D."/>
            <person name="Blanchette R.A."/>
            <person name="Henrissat B."/>
            <person name="Martin F."/>
            <person name="Cullen D."/>
            <person name="Hibbett D.S."/>
            <person name="Grigoriev I.V."/>
        </authorList>
    </citation>
    <scope>NUCLEOTIDE SEQUENCE [LARGE SCALE GENOMIC DNA]</scope>
    <source>
        <strain evidence="3">PC15</strain>
    </source>
</reference>
<name>A0A067NJV5_PLEO1</name>
<organism evidence="2 3">
    <name type="scientific">Pleurotus ostreatus (strain PC15)</name>
    <name type="common">Oyster mushroom</name>
    <dbReference type="NCBI Taxonomy" id="1137138"/>
    <lineage>
        <taxon>Eukaryota</taxon>
        <taxon>Fungi</taxon>
        <taxon>Dikarya</taxon>
        <taxon>Basidiomycota</taxon>
        <taxon>Agaricomycotina</taxon>
        <taxon>Agaricomycetes</taxon>
        <taxon>Agaricomycetidae</taxon>
        <taxon>Agaricales</taxon>
        <taxon>Pleurotineae</taxon>
        <taxon>Pleurotaceae</taxon>
        <taxon>Pleurotus</taxon>
    </lineage>
</organism>
<feature type="compositionally biased region" description="Polar residues" evidence="1">
    <location>
        <begin position="30"/>
        <end position="43"/>
    </location>
</feature>
<evidence type="ECO:0000313" key="3">
    <source>
        <dbReference type="Proteomes" id="UP000027073"/>
    </source>
</evidence>
<accession>A0A067NJV5</accession>
<feature type="region of interest" description="Disordered" evidence="1">
    <location>
        <begin position="30"/>
        <end position="63"/>
    </location>
</feature>
<dbReference type="VEuPathDB" id="FungiDB:PLEOSDRAFT_1089643"/>
<evidence type="ECO:0000256" key="1">
    <source>
        <dbReference type="SAM" id="MobiDB-lite"/>
    </source>
</evidence>
<dbReference type="OrthoDB" id="2651020at2759"/>
<dbReference type="EMBL" id="KL198008">
    <property type="protein sequence ID" value="KDQ28239.1"/>
    <property type="molecule type" value="Genomic_DNA"/>
</dbReference>
<protein>
    <submittedName>
        <fullName evidence="2">Uncharacterized protein</fullName>
    </submittedName>
</protein>
<proteinExistence type="predicted"/>
<dbReference type="AlphaFoldDB" id="A0A067NJV5"/>
<sequence length="184" mass="20461">MIDQLVHSEMDLCEMLNMMKLAEQQYVVKSTQRDQTTSPQVDNGDTAMTDDHQSDTASEYSTSSSQSTTVEFFGCAFLQAVQAQMDTFPDSGSQCLETIFAHREIFMSLPTAHPQCSRGFSDMAYTLEQQAWKEERAADNVAVAAFRHEAWSIAASLRDVSSQQLLQGNKTRPQSGSVCHMAPM</sequence>
<dbReference type="HOGENOM" id="CLU_109914_1_0_1"/>
<evidence type="ECO:0000313" key="2">
    <source>
        <dbReference type="EMBL" id="KDQ28239.1"/>
    </source>
</evidence>
<gene>
    <name evidence="2" type="ORF">PLEOSDRAFT_1089643</name>
</gene>